<evidence type="ECO:0000313" key="3">
    <source>
        <dbReference type="Proteomes" id="UP000732380"/>
    </source>
</evidence>
<comment type="caution">
    <text evidence="2">The sequence shown here is derived from an EMBL/GenBank/DDBJ whole genome shotgun (WGS) entry which is preliminary data.</text>
</comment>
<proteinExistence type="predicted"/>
<reference evidence="2 3" key="1">
    <citation type="journal article" date="2020" name="bioRxiv">
        <title>Whole genome comparisons of ergot fungi reveals the divergence and evolution of species within the genus Claviceps are the result of varying mechanisms driving genome evolution and host range expansion.</title>
        <authorList>
            <person name="Wyka S.A."/>
            <person name="Mondo S.J."/>
            <person name="Liu M."/>
            <person name="Dettman J."/>
            <person name="Nalam V."/>
            <person name="Broders K.D."/>
        </authorList>
    </citation>
    <scope>NUCLEOTIDE SEQUENCE [LARGE SCALE GENOMIC DNA]</scope>
    <source>
        <strain evidence="2 3">LM576</strain>
    </source>
</reference>
<dbReference type="Proteomes" id="UP000732380">
    <property type="component" value="Unassembled WGS sequence"/>
</dbReference>
<keyword evidence="3" id="KW-1185">Reference proteome</keyword>
<feature type="region of interest" description="Disordered" evidence="1">
    <location>
        <begin position="108"/>
        <end position="127"/>
    </location>
</feature>
<protein>
    <submittedName>
        <fullName evidence="2">Uncharacterized protein</fullName>
    </submittedName>
</protein>
<evidence type="ECO:0000256" key="1">
    <source>
        <dbReference type="SAM" id="MobiDB-lite"/>
    </source>
</evidence>
<accession>A0A9P7TNU9</accession>
<gene>
    <name evidence="2" type="ORF">E4U13_004903</name>
</gene>
<evidence type="ECO:0000313" key="2">
    <source>
        <dbReference type="EMBL" id="KAG6111284.1"/>
    </source>
</evidence>
<sequence>MAFTAHASRARNIGVVNPMNLYFRDVMTEDLQVKIMNAALAQVKRWGLPIPIEIPQYHWSIAGLAQRSRLADLWVKVEPVPVWSIKWFSDTETHDPLNAEAEYFEPYEDEPRTEAGCSGPEGDGFEMDMGVCELYESESETHQSEMDVEEDESEKIESEKVEPN</sequence>
<dbReference type="EMBL" id="SRQM01000392">
    <property type="protein sequence ID" value="KAG6111284.1"/>
    <property type="molecule type" value="Genomic_DNA"/>
</dbReference>
<dbReference type="AlphaFoldDB" id="A0A9P7TNU9"/>
<feature type="compositionally biased region" description="Basic and acidic residues" evidence="1">
    <location>
        <begin position="155"/>
        <end position="164"/>
    </location>
</feature>
<name>A0A9P7TNU9_9HYPO</name>
<feature type="region of interest" description="Disordered" evidence="1">
    <location>
        <begin position="135"/>
        <end position="164"/>
    </location>
</feature>
<organism evidence="2 3">
    <name type="scientific">Claviceps humidiphila</name>
    <dbReference type="NCBI Taxonomy" id="1294629"/>
    <lineage>
        <taxon>Eukaryota</taxon>
        <taxon>Fungi</taxon>
        <taxon>Dikarya</taxon>
        <taxon>Ascomycota</taxon>
        <taxon>Pezizomycotina</taxon>
        <taxon>Sordariomycetes</taxon>
        <taxon>Hypocreomycetidae</taxon>
        <taxon>Hypocreales</taxon>
        <taxon>Clavicipitaceae</taxon>
        <taxon>Claviceps</taxon>
    </lineage>
</organism>